<dbReference type="PRINTS" id="PR00081">
    <property type="entry name" value="GDHRDH"/>
</dbReference>
<dbReference type="Gene3D" id="3.40.50.720">
    <property type="entry name" value="NAD(P)-binding Rossmann-like Domain"/>
    <property type="match status" value="1"/>
</dbReference>
<dbReference type="PANTHER" id="PTHR43477:SF1">
    <property type="entry name" value="DIHYDROANTICAPSIN 7-DEHYDROGENASE"/>
    <property type="match status" value="1"/>
</dbReference>
<dbReference type="AlphaFoldDB" id="A0A679J6Y6"/>
<protein>
    <submittedName>
        <fullName evidence="3">Diacetyl reductase [(S)-acetoin forming]</fullName>
        <ecNumber evidence="3">1.1.1.304</ecNumber>
    </submittedName>
</protein>
<reference evidence="3" key="1">
    <citation type="submission" date="2019-12" db="EMBL/GenBank/DDBJ databases">
        <authorList>
            <person name="Cremers G."/>
        </authorList>
    </citation>
    <scope>NUCLEOTIDE SEQUENCE</scope>
    <source>
        <strain evidence="3">Vvax</strain>
    </source>
</reference>
<sequence>MNAPLSPERLEGRVAFISGAGHGIGRATALAMARLGATVGVNDLKADFVEDTVAEIRRLGGKAVAVPQDVSSRDGMRLAVQRLHTDAGRLDVMVNNAAWVRYQPLAEITPEVMDRMVEIGFKSVIWGIQAAAELMDPERGGSVVNVASIAGFKSPARSVVYSGLKAGVLGITRAAAADLGSRGIRVNAVAPGAVPTEGTAKHRNAELDAKRIARTPLGRLGTVEDIADAICFLAGDGSRFVNAEVIRLDGGASETSL</sequence>
<keyword evidence="2 3" id="KW-0560">Oxidoreductase</keyword>
<evidence type="ECO:0000256" key="1">
    <source>
        <dbReference type="ARBA" id="ARBA00006484"/>
    </source>
</evidence>
<organism evidence="3">
    <name type="scientific">Variovorax paradoxus</name>
    <dbReference type="NCBI Taxonomy" id="34073"/>
    <lineage>
        <taxon>Bacteria</taxon>
        <taxon>Pseudomonadati</taxon>
        <taxon>Pseudomonadota</taxon>
        <taxon>Betaproteobacteria</taxon>
        <taxon>Burkholderiales</taxon>
        <taxon>Comamonadaceae</taxon>
        <taxon>Variovorax</taxon>
    </lineage>
</organism>
<evidence type="ECO:0000313" key="3">
    <source>
        <dbReference type="EMBL" id="CAA2109414.1"/>
    </source>
</evidence>
<gene>
    <name evidence="3" type="primary">budC_2</name>
    <name evidence="3" type="ORF">VVAX_05685</name>
</gene>
<dbReference type="NCBIfam" id="NF005559">
    <property type="entry name" value="PRK07231.1"/>
    <property type="match status" value="1"/>
</dbReference>
<dbReference type="EC" id="1.1.1.304" evidence="3"/>
<dbReference type="EMBL" id="LR743508">
    <property type="protein sequence ID" value="CAA2109414.1"/>
    <property type="molecule type" value="Genomic_DNA"/>
</dbReference>
<proteinExistence type="inferred from homology"/>
<dbReference type="FunFam" id="3.40.50.720:FF:000084">
    <property type="entry name" value="Short-chain dehydrogenase reductase"/>
    <property type="match status" value="1"/>
</dbReference>
<accession>A0A679J6Y6</accession>
<dbReference type="SUPFAM" id="SSF51735">
    <property type="entry name" value="NAD(P)-binding Rossmann-fold domains"/>
    <property type="match status" value="1"/>
</dbReference>
<evidence type="ECO:0000256" key="2">
    <source>
        <dbReference type="ARBA" id="ARBA00023002"/>
    </source>
</evidence>
<dbReference type="GO" id="GO:0052588">
    <property type="term" value="F:diacetyl reductase ((S)-acetoin forming) (NAD+) activity"/>
    <property type="evidence" value="ECO:0007669"/>
    <property type="project" value="UniProtKB-EC"/>
</dbReference>
<dbReference type="Pfam" id="PF13561">
    <property type="entry name" value="adh_short_C2"/>
    <property type="match status" value="1"/>
</dbReference>
<dbReference type="InterPro" id="IPR051122">
    <property type="entry name" value="SDR_DHRS6-like"/>
</dbReference>
<dbReference type="PANTHER" id="PTHR43477">
    <property type="entry name" value="DIHYDROANTICAPSIN 7-DEHYDROGENASE"/>
    <property type="match status" value="1"/>
</dbReference>
<dbReference type="InterPro" id="IPR002347">
    <property type="entry name" value="SDR_fam"/>
</dbReference>
<dbReference type="PRINTS" id="PR00080">
    <property type="entry name" value="SDRFAMILY"/>
</dbReference>
<dbReference type="RefSeq" id="WP_339093371.1">
    <property type="nucleotide sequence ID" value="NZ_LR743508.1"/>
</dbReference>
<dbReference type="CDD" id="cd05233">
    <property type="entry name" value="SDR_c"/>
    <property type="match status" value="1"/>
</dbReference>
<name>A0A679J6Y6_VARPD</name>
<dbReference type="InterPro" id="IPR036291">
    <property type="entry name" value="NAD(P)-bd_dom_sf"/>
</dbReference>
<comment type="similarity">
    <text evidence="1">Belongs to the short-chain dehydrogenases/reductases (SDR) family.</text>
</comment>